<feature type="signal peptide" evidence="1">
    <location>
        <begin position="1"/>
        <end position="28"/>
    </location>
</feature>
<organism evidence="3 4">
    <name type="scientific">Sphingobacterium psychroaquaticum</name>
    <dbReference type="NCBI Taxonomy" id="561061"/>
    <lineage>
        <taxon>Bacteria</taxon>
        <taxon>Pseudomonadati</taxon>
        <taxon>Bacteroidota</taxon>
        <taxon>Sphingobacteriia</taxon>
        <taxon>Sphingobacteriales</taxon>
        <taxon>Sphingobacteriaceae</taxon>
        <taxon>Sphingobacterium</taxon>
    </lineage>
</organism>
<evidence type="ECO:0000256" key="1">
    <source>
        <dbReference type="SAM" id="SignalP"/>
    </source>
</evidence>
<dbReference type="RefSeq" id="WP_234991039.1">
    <property type="nucleotide sequence ID" value="NZ_CP038029.1"/>
</dbReference>
<dbReference type="Pfam" id="PF07484">
    <property type="entry name" value="Collar"/>
    <property type="match status" value="1"/>
</dbReference>
<accession>A0A1X7I2E0</accession>
<protein>
    <submittedName>
        <fullName evidence="3">Microcystin-dependent protein</fullName>
    </submittedName>
</protein>
<dbReference type="InterPro" id="IPR006311">
    <property type="entry name" value="TAT_signal"/>
</dbReference>
<evidence type="ECO:0000313" key="4">
    <source>
        <dbReference type="Proteomes" id="UP000192980"/>
    </source>
</evidence>
<dbReference type="Proteomes" id="UP000192980">
    <property type="component" value="Unassembled WGS sequence"/>
</dbReference>
<dbReference type="Gene3D" id="3.90.1340.10">
    <property type="entry name" value="Phage tail collar domain"/>
    <property type="match status" value="1"/>
</dbReference>
<reference evidence="3 4" key="1">
    <citation type="submission" date="2017-04" db="EMBL/GenBank/DDBJ databases">
        <authorList>
            <person name="Afonso C.L."/>
            <person name="Miller P.J."/>
            <person name="Scott M.A."/>
            <person name="Spackman E."/>
            <person name="Goraichik I."/>
            <person name="Dimitrov K.M."/>
            <person name="Suarez D.L."/>
            <person name="Swayne D.E."/>
        </authorList>
    </citation>
    <scope>NUCLEOTIDE SEQUENCE [LARGE SCALE GENOMIC DNA]</scope>
    <source>
        <strain evidence="3 4">DSM 22418</strain>
    </source>
</reference>
<proteinExistence type="predicted"/>
<dbReference type="STRING" id="561061.SAMN05660862_0352"/>
<dbReference type="AlphaFoldDB" id="A0A1X7I2E0"/>
<keyword evidence="1" id="KW-0732">Signal</keyword>
<evidence type="ECO:0000259" key="2">
    <source>
        <dbReference type="Pfam" id="PF07484"/>
    </source>
</evidence>
<dbReference type="InterPro" id="IPR011083">
    <property type="entry name" value="Phage_tail_collar_dom"/>
</dbReference>
<dbReference type="SUPFAM" id="SSF88874">
    <property type="entry name" value="Receptor-binding domain of short tail fibre protein gp12"/>
    <property type="match status" value="1"/>
</dbReference>
<feature type="chain" id="PRO_5013118295" evidence="1">
    <location>
        <begin position="29"/>
        <end position="215"/>
    </location>
</feature>
<sequence length="215" mass="23146">MDNNNRRDFLKNSGLLLGSLLLSGRAMGSLGADGTFGGTEPYMGEICLFPYAFAPKGWAPCNGQILNISTNTALFSLLGTMYGGDGRTTFGLPDLRGRVPIGWVPGGSYPQGQPGGEVAHTLTMQEMPMHNHGGQLTIQEQVGDVANQSSPINNYPATNPQYNNRFSSTKDEVMQEYPLDVNASLQGGNQAHNNMQPFLTLNFCIALTGIYPPRS</sequence>
<name>A0A1X7I2E0_9SPHI</name>
<dbReference type="EMBL" id="FXAU01000001">
    <property type="protein sequence ID" value="SMG08148.1"/>
    <property type="molecule type" value="Genomic_DNA"/>
</dbReference>
<dbReference type="InterPro" id="IPR037053">
    <property type="entry name" value="Phage_tail_collar_dom_sf"/>
</dbReference>
<feature type="domain" description="Phage tail collar" evidence="2">
    <location>
        <begin position="44"/>
        <end position="100"/>
    </location>
</feature>
<dbReference type="PROSITE" id="PS51318">
    <property type="entry name" value="TAT"/>
    <property type="match status" value="1"/>
</dbReference>
<keyword evidence="4" id="KW-1185">Reference proteome</keyword>
<gene>
    <name evidence="3" type="ORF">SAMN05660862_0352</name>
</gene>
<evidence type="ECO:0000313" key="3">
    <source>
        <dbReference type="EMBL" id="SMG08148.1"/>
    </source>
</evidence>